<dbReference type="InParanoid" id="E3IVE2"/>
<keyword evidence="4" id="KW-0067">ATP-binding</keyword>
<dbReference type="InterPro" id="IPR020845">
    <property type="entry name" value="AMP-binding_CS"/>
</dbReference>
<evidence type="ECO:0000256" key="1">
    <source>
        <dbReference type="ARBA" id="ARBA00006432"/>
    </source>
</evidence>
<dbReference type="InterPro" id="IPR045851">
    <property type="entry name" value="AMP-bd_C_sf"/>
</dbReference>
<comment type="similarity">
    <text evidence="1">Belongs to the ATP-dependent AMP-binding enzyme family.</text>
</comment>
<dbReference type="GO" id="GO:0004467">
    <property type="term" value="F:long-chain fatty acid-CoA ligase activity"/>
    <property type="evidence" value="ECO:0007669"/>
    <property type="project" value="TreeGrafter"/>
</dbReference>
<dbReference type="GO" id="GO:0005886">
    <property type="term" value="C:plasma membrane"/>
    <property type="evidence" value="ECO:0007669"/>
    <property type="project" value="TreeGrafter"/>
</dbReference>
<reference evidence="7 8" key="1">
    <citation type="submission" date="2010-10" db="EMBL/GenBank/DDBJ databases">
        <title>Complete sequence of Frankia sp. EuI1c.</title>
        <authorList>
            <consortium name="US DOE Joint Genome Institute"/>
            <person name="Lucas S."/>
            <person name="Copeland A."/>
            <person name="Lapidus A."/>
            <person name="Cheng J.-F."/>
            <person name="Bruce D."/>
            <person name="Goodwin L."/>
            <person name="Pitluck S."/>
            <person name="Chertkov O."/>
            <person name="Detter J.C."/>
            <person name="Han C."/>
            <person name="Tapia R."/>
            <person name="Land M."/>
            <person name="Hauser L."/>
            <person name="Jeffries C."/>
            <person name="Kyrpides N."/>
            <person name="Ivanova N."/>
            <person name="Mikhailova N."/>
            <person name="Beauchemin N."/>
            <person name="Sen A."/>
            <person name="Sur S.A."/>
            <person name="Gtari M."/>
            <person name="Wall L."/>
            <person name="Tisa L."/>
            <person name="Woyke T."/>
        </authorList>
    </citation>
    <scope>NUCLEOTIDE SEQUENCE [LARGE SCALE GENOMIC DNA]</scope>
    <source>
        <strain evidence="8">DSM 45817 / CECT 9037 / EuI1c</strain>
    </source>
</reference>
<dbReference type="EMBL" id="CP002299">
    <property type="protein sequence ID" value="ADP81306.1"/>
    <property type="molecule type" value="Genomic_DNA"/>
</dbReference>
<dbReference type="HOGENOM" id="CLU_000022_59_10_11"/>
<dbReference type="SUPFAM" id="SSF56801">
    <property type="entry name" value="Acetyl-CoA synthetase-like"/>
    <property type="match status" value="1"/>
</dbReference>
<dbReference type="GO" id="GO:0005524">
    <property type="term" value="F:ATP binding"/>
    <property type="evidence" value="ECO:0007669"/>
    <property type="project" value="UniProtKB-KW"/>
</dbReference>
<dbReference type="GO" id="GO:0044539">
    <property type="term" value="P:long-chain fatty acid import into cell"/>
    <property type="evidence" value="ECO:0007669"/>
    <property type="project" value="TreeGrafter"/>
</dbReference>
<dbReference type="AlphaFoldDB" id="E3IVE2"/>
<proteinExistence type="inferred from homology"/>
<evidence type="ECO:0000259" key="5">
    <source>
        <dbReference type="Pfam" id="PF00501"/>
    </source>
</evidence>
<dbReference type="STRING" id="298654.FraEuI1c_3294"/>
<dbReference type="OrthoDB" id="9803968at2"/>
<sequence>MTQVSHRARSVQDLVLGRAGDQRIGLVFENRSWTWEEVTRASAQRAHVLRSLRRDGPFHIGVLLENVPDFLFLLGGAALAGATVVGINPTRRGTELERDIRHTDCQLIVTDERRATLLDELDVALPRDRVLDVTDPAWAVRLAASDVALTEDPVEPEDLFMLIFTSGSTGAPKAVRVSHQRLARTGSLGFSTEDVLYCAMPLFHGNALASCWVPALASGARIVLRRRFSATGFLPDVLANRVTFFNTVGRALSYVLATPPSPDDAHTTLKLVLAPEASPRDAEAFRQRFGCRVVEGYGSSEGTIVLHPRRGAPPGSLGKPVGNADIAVVDPRTRVERVPAVIDADGRVLNPDEAIGEIVRRDVGASFEGYYNNDQAQAERVRDGWFFSGDLGYRDSEGWFFFAGRQGDWIRVDGENFAASSVERIMERLPGASGVAVYGVPDAHSGDQVMATVEMADPASFDPSEFAAFLADQRDLGTKWAPRFVRVIGRLPVTGTNKIDRQRLRALRWLPADWAADIIWWRPDPRASANYVQMTERDADRLAAEFVRNGRSSVLLGQPAVGGLADSRHPRQTQ</sequence>
<evidence type="ECO:0000313" key="8">
    <source>
        <dbReference type="Proteomes" id="UP000002484"/>
    </source>
</evidence>
<keyword evidence="3" id="KW-0547">Nucleotide-binding</keyword>
<dbReference type="eggNOG" id="COG0318">
    <property type="taxonomic scope" value="Bacteria"/>
</dbReference>
<evidence type="ECO:0000313" key="7">
    <source>
        <dbReference type="EMBL" id="ADP81306.1"/>
    </source>
</evidence>
<name>E3IVE2_PSEI1</name>
<dbReference type="Pfam" id="PF13193">
    <property type="entry name" value="AMP-binding_C"/>
    <property type="match status" value="1"/>
</dbReference>
<dbReference type="Pfam" id="PF00501">
    <property type="entry name" value="AMP-binding"/>
    <property type="match status" value="1"/>
</dbReference>
<accession>E3IVE2</accession>
<keyword evidence="2 7" id="KW-0436">Ligase</keyword>
<dbReference type="Proteomes" id="UP000002484">
    <property type="component" value="Chromosome"/>
</dbReference>
<keyword evidence="8" id="KW-1185">Reference proteome</keyword>
<feature type="domain" description="AMP-dependent synthetase/ligase" evidence="5">
    <location>
        <begin position="23"/>
        <end position="370"/>
    </location>
</feature>
<dbReference type="PANTHER" id="PTHR43107:SF15">
    <property type="entry name" value="FATTY ACID TRANSPORT PROTEIN 3, ISOFORM A"/>
    <property type="match status" value="1"/>
</dbReference>
<dbReference type="Gene3D" id="3.40.50.12780">
    <property type="entry name" value="N-terminal domain of ligase-like"/>
    <property type="match status" value="1"/>
</dbReference>
<organism evidence="7 8">
    <name type="scientific">Pseudofrankia inefficax (strain DSM 45817 / CECT 9037 / DDB 130130 / EuI1c)</name>
    <name type="common">Frankia inefficax</name>
    <dbReference type="NCBI Taxonomy" id="298654"/>
    <lineage>
        <taxon>Bacteria</taxon>
        <taxon>Bacillati</taxon>
        <taxon>Actinomycetota</taxon>
        <taxon>Actinomycetes</taxon>
        <taxon>Frankiales</taxon>
        <taxon>Frankiaceae</taxon>
        <taxon>Pseudofrankia</taxon>
    </lineage>
</organism>
<gene>
    <name evidence="7" type="ordered locus">FraEuI1c_3294</name>
</gene>
<dbReference type="InterPro" id="IPR025110">
    <property type="entry name" value="AMP-bd_C"/>
</dbReference>
<dbReference type="Gene3D" id="3.30.300.30">
    <property type="match status" value="1"/>
</dbReference>
<dbReference type="KEGG" id="fri:FraEuI1c_3294"/>
<dbReference type="InterPro" id="IPR000873">
    <property type="entry name" value="AMP-dep_synth/lig_dom"/>
</dbReference>
<protein>
    <submittedName>
        <fullName evidence="7">AMP-dependent synthetase and ligase</fullName>
    </submittedName>
</protein>
<evidence type="ECO:0000256" key="2">
    <source>
        <dbReference type="ARBA" id="ARBA00022598"/>
    </source>
</evidence>
<evidence type="ECO:0000256" key="3">
    <source>
        <dbReference type="ARBA" id="ARBA00022741"/>
    </source>
</evidence>
<evidence type="ECO:0000259" key="6">
    <source>
        <dbReference type="Pfam" id="PF13193"/>
    </source>
</evidence>
<dbReference type="PROSITE" id="PS00455">
    <property type="entry name" value="AMP_BINDING"/>
    <property type="match status" value="1"/>
</dbReference>
<dbReference type="PANTHER" id="PTHR43107">
    <property type="entry name" value="LONG-CHAIN FATTY ACID TRANSPORT PROTEIN"/>
    <property type="match status" value="1"/>
</dbReference>
<dbReference type="GO" id="GO:0005324">
    <property type="term" value="F:long-chain fatty acid transmembrane transporter activity"/>
    <property type="evidence" value="ECO:0007669"/>
    <property type="project" value="TreeGrafter"/>
</dbReference>
<dbReference type="RefSeq" id="WP_013424424.1">
    <property type="nucleotide sequence ID" value="NC_014666.1"/>
</dbReference>
<feature type="domain" description="AMP-binding enzyme C-terminal" evidence="6">
    <location>
        <begin position="422"/>
        <end position="498"/>
    </location>
</feature>
<dbReference type="InterPro" id="IPR042099">
    <property type="entry name" value="ANL_N_sf"/>
</dbReference>
<evidence type="ECO:0000256" key="4">
    <source>
        <dbReference type="ARBA" id="ARBA00022840"/>
    </source>
</evidence>